<name>A0ACC0IRS4_9ERIC</name>
<keyword evidence="2" id="KW-1185">Reference proteome</keyword>
<gene>
    <name evidence="1" type="ORF">LOK49_LG02G00377</name>
</gene>
<proteinExistence type="predicted"/>
<comment type="caution">
    <text evidence="1">The sequence shown here is derived from an EMBL/GenBank/DDBJ whole genome shotgun (WGS) entry which is preliminary data.</text>
</comment>
<organism evidence="1 2">
    <name type="scientific">Camellia lanceoleosa</name>
    <dbReference type="NCBI Taxonomy" id="1840588"/>
    <lineage>
        <taxon>Eukaryota</taxon>
        <taxon>Viridiplantae</taxon>
        <taxon>Streptophyta</taxon>
        <taxon>Embryophyta</taxon>
        <taxon>Tracheophyta</taxon>
        <taxon>Spermatophyta</taxon>
        <taxon>Magnoliopsida</taxon>
        <taxon>eudicotyledons</taxon>
        <taxon>Gunneridae</taxon>
        <taxon>Pentapetalae</taxon>
        <taxon>asterids</taxon>
        <taxon>Ericales</taxon>
        <taxon>Theaceae</taxon>
        <taxon>Camellia</taxon>
    </lineage>
</organism>
<reference evidence="1 2" key="1">
    <citation type="journal article" date="2022" name="Plant J.">
        <title>Chromosome-level genome of Camellia lanceoleosa provides a valuable resource for understanding genome evolution and self-incompatibility.</title>
        <authorList>
            <person name="Gong W."/>
            <person name="Xiao S."/>
            <person name="Wang L."/>
            <person name="Liao Z."/>
            <person name="Chang Y."/>
            <person name="Mo W."/>
            <person name="Hu G."/>
            <person name="Li W."/>
            <person name="Zhao G."/>
            <person name="Zhu H."/>
            <person name="Hu X."/>
            <person name="Ji K."/>
            <person name="Xiang X."/>
            <person name="Song Q."/>
            <person name="Yuan D."/>
            <person name="Jin S."/>
            <person name="Zhang L."/>
        </authorList>
    </citation>
    <scope>NUCLEOTIDE SEQUENCE [LARGE SCALE GENOMIC DNA]</scope>
    <source>
        <strain evidence="1">SQ_2022a</strain>
    </source>
</reference>
<evidence type="ECO:0000313" key="2">
    <source>
        <dbReference type="Proteomes" id="UP001060215"/>
    </source>
</evidence>
<sequence>MEKVWRKSGEEGGKKREGKGEGMEEAAMKIEKEREKNNISLVWSWIESWIAESCLVRLTVQTFHSYGDIMLLAKASKSKQTFDLSRSCGLFGYISIHESKFQMGVNPVAAAELRCIVCRGDEQSPVLLPALESRQLDNAAAGVCCWWLLLVDKQLVNKSIFGVLDVEKKGKITFKKIHELLKSFDTDSDGRINKDDFITCLRRNPLLVALFSLQLMHKNLSRVNT</sequence>
<dbReference type="EMBL" id="CM045760">
    <property type="protein sequence ID" value="KAI8027788.1"/>
    <property type="molecule type" value="Genomic_DNA"/>
</dbReference>
<accession>A0ACC0IRS4</accession>
<dbReference type="Proteomes" id="UP001060215">
    <property type="component" value="Chromosome 3"/>
</dbReference>
<protein>
    <submittedName>
        <fullName evidence="1">Uncharacterized protein</fullName>
    </submittedName>
</protein>
<evidence type="ECO:0000313" key="1">
    <source>
        <dbReference type="EMBL" id="KAI8027788.1"/>
    </source>
</evidence>